<dbReference type="Proteomes" id="UP000247702">
    <property type="component" value="Unassembled WGS sequence"/>
</dbReference>
<dbReference type="InterPro" id="IPR029071">
    <property type="entry name" value="Ubiquitin-like_domsf"/>
</dbReference>
<evidence type="ECO:0000313" key="4">
    <source>
        <dbReference type="Proteomes" id="UP000247702"/>
    </source>
</evidence>
<dbReference type="Proteomes" id="UP000615446">
    <property type="component" value="Unassembled WGS sequence"/>
</dbReference>
<feature type="domain" description="Ubiquitin-like" evidence="1">
    <location>
        <begin position="70"/>
        <end position="145"/>
    </location>
</feature>
<dbReference type="Gene3D" id="3.10.20.90">
    <property type="entry name" value="Phosphatidylinositol 3-kinase Catalytic Subunit, Chain A, domain 1"/>
    <property type="match status" value="1"/>
</dbReference>
<dbReference type="SUPFAM" id="SSF54236">
    <property type="entry name" value="Ubiquitin-like"/>
    <property type="match status" value="1"/>
</dbReference>
<sequence length="312" mass="35755">MSQLPLVASAISAIIKSPVKTYDECVSKGVAFKPSQILDLDTFYKKTLTLIEPKDIVPPKNIFFGSVKQIQIFVKPISGDSKSMFVDPNITVLEFKNVIHAALRSDIKTMRLIFDSKQLIDDKTLSSYNIQKGSTIHVLSKVVGGSDFFVIRDNLLDPPRDYDFTNLRDNGAFFIRGMELYRRPYGWKRIALNVSKYGNDVAWLGSVGDCPYEWPVSYHGTRREFVESIAHNGYQLSRGMRFMYGRGVYSTPFINIAEQFAEEFENNNIRYKVIIQNRVNPEGLTKHHRNTYWLTPREEGIRPYGLCIKSAR</sequence>
<dbReference type="OrthoDB" id="428577at2759"/>
<accession>A0A2Z6RF61</accession>
<evidence type="ECO:0000259" key="1">
    <source>
        <dbReference type="PROSITE" id="PS50053"/>
    </source>
</evidence>
<name>A0A2Z6RF61_9GLOM</name>
<dbReference type="InterPro" id="IPR000626">
    <property type="entry name" value="Ubiquitin-like_dom"/>
</dbReference>
<keyword evidence="4" id="KW-1185">Reference proteome</keyword>
<dbReference type="Pfam" id="PF00240">
    <property type="entry name" value="ubiquitin"/>
    <property type="match status" value="1"/>
</dbReference>
<gene>
    <name evidence="3" type="ORF">RCL2_000192500</name>
    <name evidence="2" type="ORF">RclHR1_02800004</name>
</gene>
<comment type="caution">
    <text evidence="2">The sequence shown here is derived from an EMBL/GenBank/DDBJ whole genome shotgun (WGS) entry which is preliminary data.</text>
</comment>
<dbReference type="PANTHER" id="PTHR36649:SF28">
    <property type="entry name" value="UBIQUITIN-LIKE DOMAIN-CONTAINING PROTEIN"/>
    <property type="match status" value="1"/>
</dbReference>
<reference evidence="3" key="2">
    <citation type="submission" date="2019-10" db="EMBL/GenBank/DDBJ databases">
        <title>Conservation and host-specific expression of non-tandemly repeated heterogenous ribosome RNA gene in arbuscular mycorrhizal fungi.</title>
        <authorList>
            <person name="Maeda T."/>
            <person name="Kobayashi Y."/>
            <person name="Nakagawa T."/>
            <person name="Ezawa T."/>
            <person name="Yamaguchi K."/>
            <person name="Bino T."/>
            <person name="Nishimoto Y."/>
            <person name="Shigenobu S."/>
            <person name="Kawaguchi M."/>
        </authorList>
    </citation>
    <scope>NUCLEOTIDE SEQUENCE</scope>
    <source>
        <strain evidence="3">HR1</strain>
    </source>
</reference>
<dbReference type="Gene3D" id="3.90.175.10">
    <property type="entry name" value="Diphtheria Toxin, domain 1"/>
    <property type="match status" value="1"/>
</dbReference>
<dbReference type="STRING" id="94130.A0A2Z6RF61"/>
<dbReference type="SUPFAM" id="SSF56399">
    <property type="entry name" value="ADP-ribosylation"/>
    <property type="match status" value="1"/>
</dbReference>
<evidence type="ECO:0000313" key="2">
    <source>
        <dbReference type="EMBL" id="GBB96654.1"/>
    </source>
</evidence>
<dbReference type="CDD" id="cd17039">
    <property type="entry name" value="Ubl_ubiquitin_like"/>
    <property type="match status" value="1"/>
</dbReference>
<reference evidence="2 4" key="1">
    <citation type="submission" date="2017-11" db="EMBL/GenBank/DDBJ databases">
        <title>The genome of Rhizophagus clarus HR1 reveals common genetic basis of auxotrophy among arbuscular mycorrhizal fungi.</title>
        <authorList>
            <person name="Kobayashi Y."/>
        </authorList>
    </citation>
    <scope>NUCLEOTIDE SEQUENCE [LARGE SCALE GENOMIC DNA]</scope>
    <source>
        <strain evidence="2 4">HR1</strain>
    </source>
</reference>
<protein>
    <submittedName>
        <fullName evidence="3">Ubiquitin-related domain-containing protein</fullName>
    </submittedName>
</protein>
<evidence type="ECO:0000313" key="3">
    <source>
        <dbReference type="EMBL" id="GES74444.1"/>
    </source>
</evidence>
<dbReference type="EMBL" id="BEXD01002002">
    <property type="protein sequence ID" value="GBB96654.1"/>
    <property type="molecule type" value="Genomic_DNA"/>
</dbReference>
<proteinExistence type="predicted"/>
<dbReference type="EMBL" id="BLAL01000012">
    <property type="protein sequence ID" value="GES74444.1"/>
    <property type="molecule type" value="Genomic_DNA"/>
</dbReference>
<organism evidence="2 4">
    <name type="scientific">Rhizophagus clarus</name>
    <dbReference type="NCBI Taxonomy" id="94130"/>
    <lineage>
        <taxon>Eukaryota</taxon>
        <taxon>Fungi</taxon>
        <taxon>Fungi incertae sedis</taxon>
        <taxon>Mucoromycota</taxon>
        <taxon>Glomeromycotina</taxon>
        <taxon>Glomeromycetes</taxon>
        <taxon>Glomerales</taxon>
        <taxon>Glomeraceae</taxon>
        <taxon>Rhizophagus</taxon>
    </lineage>
</organism>
<dbReference type="AlphaFoldDB" id="A0A2Z6RF61"/>
<dbReference type="PROSITE" id="PS50053">
    <property type="entry name" value="UBIQUITIN_2"/>
    <property type="match status" value="1"/>
</dbReference>
<dbReference type="SMART" id="SM00213">
    <property type="entry name" value="UBQ"/>
    <property type="match status" value="1"/>
</dbReference>
<dbReference type="PANTHER" id="PTHR36649">
    <property type="entry name" value="UBIQUITIN-LIKE DOMAIN-CONTAINING PROTEIN"/>
    <property type="match status" value="1"/>
</dbReference>